<dbReference type="GO" id="GO:0006081">
    <property type="term" value="P:aldehyde metabolic process"/>
    <property type="evidence" value="ECO:0007669"/>
    <property type="project" value="InterPro"/>
</dbReference>
<feature type="active site" evidence="5 6">
    <location>
        <position position="212"/>
    </location>
</feature>
<organism evidence="9 10">
    <name type="scientific">Acetanaerobacterium elongatum</name>
    <dbReference type="NCBI Taxonomy" id="258515"/>
    <lineage>
        <taxon>Bacteria</taxon>
        <taxon>Bacillati</taxon>
        <taxon>Bacillota</taxon>
        <taxon>Clostridia</taxon>
        <taxon>Eubacteriales</taxon>
        <taxon>Oscillospiraceae</taxon>
        <taxon>Acetanaerobacterium</taxon>
    </lineage>
</organism>
<dbReference type="PANTHER" id="PTHR43570:SF16">
    <property type="entry name" value="ALDEHYDE DEHYDROGENASE TYPE III, ISOFORM Q"/>
    <property type="match status" value="1"/>
</dbReference>
<keyword evidence="10" id="KW-1185">Reference proteome</keyword>
<protein>
    <recommendedName>
        <fullName evidence="4">Aldehyde dehydrogenase</fullName>
    </recommendedName>
</protein>
<reference evidence="9 10" key="1">
    <citation type="submission" date="2016-10" db="EMBL/GenBank/DDBJ databases">
        <authorList>
            <person name="de Groot N.N."/>
        </authorList>
    </citation>
    <scope>NUCLEOTIDE SEQUENCE [LARGE SCALE GENOMIC DNA]</scope>
    <source>
        <strain evidence="9 10">CGMCC 1.5012</strain>
    </source>
</reference>
<evidence type="ECO:0000256" key="2">
    <source>
        <dbReference type="ARBA" id="ARBA00023002"/>
    </source>
</evidence>
<dbReference type="InterPro" id="IPR016160">
    <property type="entry name" value="Ald_DH_CS_CYS"/>
</dbReference>
<dbReference type="STRING" id="258515.SAMN05192585_10966"/>
<dbReference type="FunFam" id="3.40.309.10:FF:000003">
    <property type="entry name" value="Aldehyde dehydrogenase"/>
    <property type="match status" value="1"/>
</dbReference>
<gene>
    <name evidence="9" type="ORF">SAMN05192585_10966</name>
</gene>
<proteinExistence type="inferred from homology"/>
<dbReference type="FunFam" id="3.40.605.10:FF:000004">
    <property type="entry name" value="Aldehyde dehydrogenase"/>
    <property type="match status" value="1"/>
</dbReference>
<dbReference type="CDD" id="cd07136">
    <property type="entry name" value="ALDH_YwdH-P39616"/>
    <property type="match status" value="1"/>
</dbReference>
<dbReference type="Proteomes" id="UP000199182">
    <property type="component" value="Unassembled WGS sequence"/>
</dbReference>
<evidence type="ECO:0000259" key="8">
    <source>
        <dbReference type="Pfam" id="PF00171"/>
    </source>
</evidence>
<dbReference type="PIRSF" id="PIRSF036492">
    <property type="entry name" value="ALDH"/>
    <property type="match status" value="1"/>
</dbReference>
<dbReference type="Pfam" id="PF00171">
    <property type="entry name" value="Aldedh"/>
    <property type="match status" value="1"/>
</dbReference>
<name>A0A1G9XY19_9FIRM</name>
<evidence type="ECO:0000256" key="3">
    <source>
        <dbReference type="ARBA" id="ARBA00023027"/>
    </source>
</evidence>
<keyword evidence="2 4" id="KW-0560">Oxidoreductase</keyword>
<sequence>MQKEDIAKIVAEQRAFFATGITRDISYRLGALAALRGSIQQHEAEILEALRQDLGKSSLESYMFEVGIVLSEITYVMKHLRGWAKPKRYSGGLSVLPAYNRVYSDPYGCVLIISPWNYPFGLSLTPVIDAIAAGNCVVVKPSNYSKHVSQVIETILTECFEPTLAAVVQGGRDENTALLEQRFDYIFFTGSPAVGHIVMEKAAQHLTPVTLELGGKSPCIVDATADIPLAAKRIVWGKLANAGQTCIAPDYVLVQREVKEPLIQALKAEITAQFGDNPLSAPYYPAIINEHHFRRLLGLIEGEELACGGQYDEAARKIAPVILPNATEQSKAMQEEIFGPILPILAFDDIEDVIARLEQLELPLALYLFTRDKRTEKRVIALTRFGGGCINDTLMHSLSHTVPFGGVGQSGMGGYHGKAGFDTFTHKKTMLIRHIGLDHEMRFIHNQQKYEKLVKMILK</sequence>
<dbReference type="InterPro" id="IPR016162">
    <property type="entry name" value="Ald_DH_N"/>
</dbReference>
<feature type="active site" evidence="5">
    <location>
        <position position="246"/>
    </location>
</feature>
<dbReference type="GO" id="GO:0005737">
    <property type="term" value="C:cytoplasm"/>
    <property type="evidence" value="ECO:0007669"/>
    <property type="project" value="TreeGrafter"/>
</dbReference>
<dbReference type="InterPro" id="IPR016161">
    <property type="entry name" value="Ald_DH/histidinol_DH"/>
</dbReference>
<dbReference type="InterPro" id="IPR016163">
    <property type="entry name" value="Ald_DH_C"/>
</dbReference>
<evidence type="ECO:0000256" key="7">
    <source>
        <dbReference type="RuleBase" id="RU003345"/>
    </source>
</evidence>
<evidence type="ECO:0000313" key="9">
    <source>
        <dbReference type="EMBL" id="SDN01065.1"/>
    </source>
</evidence>
<evidence type="ECO:0000256" key="1">
    <source>
        <dbReference type="ARBA" id="ARBA00009986"/>
    </source>
</evidence>
<dbReference type="OrthoDB" id="9762913at2"/>
<dbReference type="PANTHER" id="PTHR43570">
    <property type="entry name" value="ALDEHYDE DEHYDROGENASE"/>
    <property type="match status" value="1"/>
</dbReference>
<dbReference type="Gene3D" id="3.40.605.10">
    <property type="entry name" value="Aldehyde Dehydrogenase, Chain A, domain 1"/>
    <property type="match status" value="1"/>
</dbReference>
<evidence type="ECO:0000313" key="10">
    <source>
        <dbReference type="Proteomes" id="UP000199182"/>
    </source>
</evidence>
<dbReference type="RefSeq" id="WP_092638971.1">
    <property type="nucleotide sequence ID" value="NZ_FNID01000009.1"/>
</dbReference>
<evidence type="ECO:0000256" key="5">
    <source>
        <dbReference type="PIRSR" id="PIRSR036492-1"/>
    </source>
</evidence>
<evidence type="ECO:0000256" key="4">
    <source>
        <dbReference type="PIRNR" id="PIRNR036492"/>
    </source>
</evidence>
<dbReference type="SUPFAM" id="SSF53720">
    <property type="entry name" value="ALDH-like"/>
    <property type="match status" value="1"/>
</dbReference>
<dbReference type="Gene3D" id="3.40.309.10">
    <property type="entry name" value="Aldehyde Dehydrogenase, Chain A, domain 2"/>
    <property type="match status" value="1"/>
</dbReference>
<feature type="domain" description="Aldehyde dehydrogenase" evidence="8">
    <location>
        <begin position="2"/>
        <end position="429"/>
    </location>
</feature>
<accession>A0A1G9XY19</accession>
<dbReference type="EMBL" id="FNID01000009">
    <property type="protein sequence ID" value="SDN01065.1"/>
    <property type="molecule type" value="Genomic_DNA"/>
</dbReference>
<dbReference type="GO" id="GO:0004029">
    <property type="term" value="F:aldehyde dehydrogenase (NAD+) activity"/>
    <property type="evidence" value="ECO:0007669"/>
    <property type="project" value="TreeGrafter"/>
</dbReference>
<dbReference type="AlphaFoldDB" id="A0A1G9XY19"/>
<dbReference type="InterPro" id="IPR015590">
    <property type="entry name" value="Aldehyde_DH_dom"/>
</dbReference>
<evidence type="ECO:0000256" key="6">
    <source>
        <dbReference type="PROSITE-ProRule" id="PRU10007"/>
    </source>
</evidence>
<dbReference type="PROSITE" id="PS00070">
    <property type="entry name" value="ALDEHYDE_DEHYDR_CYS"/>
    <property type="match status" value="1"/>
</dbReference>
<dbReference type="InterPro" id="IPR012394">
    <property type="entry name" value="Aldehyde_DH_NAD(P)"/>
</dbReference>
<dbReference type="InterPro" id="IPR029510">
    <property type="entry name" value="Ald_DH_CS_GLU"/>
</dbReference>
<keyword evidence="3" id="KW-0520">NAD</keyword>
<comment type="similarity">
    <text evidence="1 4 7">Belongs to the aldehyde dehydrogenase family.</text>
</comment>
<dbReference type="PROSITE" id="PS00687">
    <property type="entry name" value="ALDEHYDE_DEHYDR_GLU"/>
    <property type="match status" value="1"/>
</dbReference>